<accession>A0A371G783</accession>
<dbReference type="CDD" id="cd04369">
    <property type="entry name" value="Bromodomain"/>
    <property type="match status" value="1"/>
</dbReference>
<name>A0A371G783_MUCPR</name>
<dbReference type="STRING" id="157652.A0A371G783"/>
<feature type="domain" description="Bromo" evidence="4">
    <location>
        <begin position="141"/>
        <end position="211"/>
    </location>
</feature>
<dbReference type="EMBL" id="QJKJ01006521">
    <property type="protein sequence ID" value="RDX86422.1"/>
    <property type="molecule type" value="Genomic_DNA"/>
</dbReference>
<dbReference type="Pfam" id="PF00439">
    <property type="entry name" value="Bromodomain"/>
    <property type="match status" value="1"/>
</dbReference>
<dbReference type="PROSITE" id="PS50014">
    <property type="entry name" value="BROMODOMAIN_2"/>
    <property type="match status" value="1"/>
</dbReference>
<proteinExistence type="predicted"/>
<dbReference type="SUPFAM" id="SSF47370">
    <property type="entry name" value="Bromodomain"/>
    <property type="match status" value="1"/>
</dbReference>
<evidence type="ECO:0000313" key="5">
    <source>
        <dbReference type="EMBL" id="RDX86422.1"/>
    </source>
</evidence>
<keyword evidence="1 2" id="KW-0103">Bromodomain</keyword>
<protein>
    <submittedName>
        <fullName evidence="5">Bromodomain and PHD finger-containing protein 3</fullName>
    </submittedName>
</protein>
<dbReference type="InterPro" id="IPR036427">
    <property type="entry name" value="Bromodomain-like_sf"/>
</dbReference>
<evidence type="ECO:0000259" key="4">
    <source>
        <dbReference type="PROSITE" id="PS50014"/>
    </source>
</evidence>
<feature type="region of interest" description="Disordered" evidence="3">
    <location>
        <begin position="638"/>
        <end position="658"/>
    </location>
</feature>
<evidence type="ECO:0000313" key="6">
    <source>
        <dbReference type="Proteomes" id="UP000257109"/>
    </source>
</evidence>
<keyword evidence="6" id="KW-1185">Reference proteome</keyword>
<dbReference type="InterPro" id="IPR001487">
    <property type="entry name" value="Bromodomain"/>
</dbReference>
<evidence type="ECO:0000256" key="1">
    <source>
        <dbReference type="ARBA" id="ARBA00023117"/>
    </source>
</evidence>
<feature type="region of interest" description="Disordered" evidence="3">
    <location>
        <begin position="748"/>
        <end position="789"/>
    </location>
</feature>
<dbReference type="AlphaFoldDB" id="A0A371G783"/>
<dbReference type="PANTHER" id="PTHR22881:SF26">
    <property type="entry name" value="BROMODOMAIN CONTAINING PROTEIN, EXPRESSED"/>
    <property type="match status" value="1"/>
</dbReference>
<evidence type="ECO:0000256" key="2">
    <source>
        <dbReference type="PROSITE-ProRule" id="PRU00035"/>
    </source>
</evidence>
<feature type="compositionally biased region" description="Polar residues" evidence="3">
    <location>
        <begin position="703"/>
        <end position="724"/>
    </location>
</feature>
<gene>
    <name evidence="5" type="primary">BRPF3</name>
    <name evidence="5" type="ORF">CR513_32244</name>
</gene>
<evidence type="ECO:0000256" key="3">
    <source>
        <dbReference type="SAM" id="MobiDB-lite"/>
    </source>
</evidence>
<dbReference type="SMART" id="SM00297">
    <property type="entry name" value="BROMO"/>
    <property type="match status" value="1"/>
</dbReference>
<feature type="compositionally biased region" description="Basic and acidic residues" evidence="3">
    <location>
        <begin position="779"/>
        <end position="789"/>
    </location>
</feature>
<dbReference type="PRINTS" id="PR00503">
    <property type="entry name" value="BROMODOMAIN"/>
</dbReference>
<comment type="caution">
    <text evidence="5">The sequence shown here is derived from an EMBL/GenBank/DDBJ whole genome shotgun (WGS) entry which is preliminary data.</text>
</comment>
<sequence length="789" mass="88985">MYVLIHTGVKRKQMKTQDEIECIDRRRSSRIIALEEKKKQEREKELALALEKKNNSVNHDISNKGKGKAIMEVWDDLSDFDEDDEGPTKKQCKSKELYQLISSIKELERQSQNASALRTNVSTVNDMLLKHILEIITDFLQRKDPDELFAEPVNPKMVENYYEIVKQPMDFGTMRAKLHEDMYTNLEQFKRDIFLICSNAMNTSPATSKYHEVAEDISRYAKWIFEALSSNSEHFDLKLSLNKRRPGRNNASYVIVPETEKRDMYWPPNKPLVSEVLYASKPKIQLNQNPIKYKESLLRFVEDLGPTAQRVAGKKLEALKDKQLCSGDIPIQNLLENVLGTQSIPQPTPKTPTQPAALNAQTLPLTLPFSNRPFTVPGSATQENIAVNTINASSVNTRDGPYKGKKTNTNDNWNAYAATLLSNFFFNNDKKGSSSGIESSNARGTINFRGLSKDKMVSPLENVSSLLGPVQEDTHQLQLGVNKTSNTRQWNTSTGITNMLSTGSSNNVFARVHPTRVISGPQLKSSKSMLSGNRNSFPGLSLMPQPRSEDIMPSINLPKLSPVSQSRPENSMPYMPSNNHTQLSLARQPRPEDFINLSDLSLVSQPRPKNSMYDMPSNILTESPLVHQRLPWTTDSMPSNSHTKLSLAHQPRPEDNINLSDFSLVSQPRPKHSMYDMPSNNLIEPSLVHQRIPLTTDYMSSLNPSRLSHLSQPQQGESIPSTPYQPRDFQAILDPSNFNKSLCTMHTSHEQVPHQAAPTPSSMNIGRQEESPPQLLWNNDHEPDLALQL</sequence>
<reference evidence="5" key="1">
    <citation type="submission" date="2018-05" db="EMBL/GenBank/DDBJ databases">
        <title>Draft genome of Mucuna pruriens seed.</title>
        <authorList>
            <person name="Nnadi N.E."/>
            <person name="Vos R."/>
            <person name="Hasami M.H."/>
            <person name="Devisetty U.K."/>
            <person name="Aguiy J.C."/>
        </authorList>
    </citation>
    <scope>NUCLEOTIDE SEQUENCE [LARGE SCALE GENOMIC DNA]</scope>
    <source>
        <strain evidence="5">JCA_2017</strain>
    </source>
</reference>
<dbReference type="PANTHER" id="PTHR22881">
    <property type="entry name" value="BROMODOMAIN CONTAINING PROTEIN"/>
    <property type="match status" value="1"/>
</dbReference>
<dbReference type="InterPro" id="IPR051831">
    <property type="entry name" value="Bromodomain_contain_prot"/>
</dbReference>
<feature type="non-terminal residue" evidence="5">
    <location>
        <position position="1"/>
    </location>
</feature>
<dbReference type="OrthoDB" id="21449at2759"/>
<dbReference type="Gene3D" id="1.20.920.10">
    <property type="entry name" value="Bromodomain-like"/>
    <property type="match status" value="1"/>
</dbReference>
<feature type="region of interest" description="Disordered" evidence="3">
    <location>
        <begin position="703"/>
        <end position="728"/>
    </location>
</feature>
<organism evidence="5 6">
    <name type="scientific">Mucuna pruriens</name>
    <name type="common">Velvet bean</name>
    <name type="synonym">Dolichos pruriens</name>
    <dbReference type="NCBI Taxonomy" id="157652"/>
    <lineage>
        <taxon>Eukaryota</taxon>
        <taxon>Viridiplantae</taxon>
        <taxon>Streptophyta</taxon>
        <taxon>Embryophyta</taxon>
        <taxon>Tracheophyta</taxon>
        <taxon>Spermatophyta</taxon>
        <taxon>Magnoliopsida</taxon>
        <taxon>eudicotyledons</taxon>
        <taxon>Gunneridae</taxon>
        <taxon>Pentapetalae</taxon>
        <taxon>rosids</taxon>
        <taxon>fabids</taxon>
        <taxon>Fabales</taxon>
        <taxon>Fabaceae</taxon>
        <taxon>Papilionoideae</taxon>
        <taxon>50 kb inversion clade</taxon>
        <taxon>NPAAA clade</taxon>
        <taxon>indigoferoid/millettioid clade</taxon>
        <taxon>Phaseoleae</taxon>
        <taxon>Mucuna</taxon>
    </lineage>
</organism>
<dbReference type="Proteomes" id="UP000257109">
    <property type="component" value="Unassembled WGS sequence"/>
</dbReference>